<dbReference type="Proteomes" id="UP000715441">
    <property type="component" value="Unassembled WGS sequence"/>
</dbReference>
<gene>
    <name evidence="2" type="ORF">HFP15_18335</name>
</gene>
<keyword evidence="3" id="KW-1185">Reference proteome</keyword>
<feature type="region of interest" description="Disordered" evidence="1">
    <location>
        <begin position="17"/>
        <end position="46"/>
    </location>
</feature>
<dbReference type="EMBL" id="JAAXLS010000011">
    <property type="protein sequence ID" value="NKQ54846.1"/>
    <property type="molecule type" value="Genomic_DNA"/>
</dbReference>
<evidence type="ECO:0000313" key="3">
    <source>
        <dbReference type="Proteomes" id="UP000715441"/>
    </source>
</evidence>
<sequence>MRLGKLLSTGEAVDSVADVTPVQAEPETPAVETEIPEPVVTVPADR</sequence>
<reference evidence="2 3" key="1">
    <citation type="submission" date="2020-04" db="EMBL/GenBank/DDBJ databases">
        <title>Novel species.</title>
        <authorList>
            <person name="Teo W.F.A."/>
            <person name="Lipun K."/>
            <person name="Srisuk N."/>
            <person name="Duangmal K."/>
        </authorList>
    </citation>
    <scope>NUCLEOTIDE SEQUENCE [LARGE SCALE GENOMIC DNA]</scope>
    <source>
        <strain evidence="2 3">K13G38</strain>
    </source>
</reference>
<proteinExistence type="predicted"/>
<protein>
    <submittedName>
        <fullName evidence="2">Uncharacterized protein</fullName>
    </submittedName>
</protein>
<organism evidence="2 3">
    <name type="scientific">Amycolatopsis acididurans</name>
    <dbReference type="NCBI Taxonomy" id="2724524"/>
    <lineage>
        <taxon>Bacteria</taxon>
        <taxon>Bacillati</taxon>
        <taxon>Actinomycetota</taxon>
        <taxon>Actinomycetes</taxon>
        <taxon>Pseudonocardiales</taxon>
        <taxon>Pseudonocardiaceae</taxon>
        <taxon>Amycolatopsis</taxon>
    </lineage>
</organism>
<evidence type="ECO:0000313" key="2">
    <source>
        <dbReference type="EMBL" id="NKQ54846.1"/>
    </source>
</evidence>
<comment type="caution">
    <text evidence="2">The sequence shown here is derived from an EMBL/GenBank/DDBJ whole genome shotgun (WGS) entry which is preliminary data.</text>
</comment>
<dbReference type="RefSeq" id="WP_168517185.1">
    <property type="nucleotide sequence ID" value="NZ_JAAXLS010000011.1"/>
</dbReference>
<feature type="compositionally biased region" description="Low complexity" evidence="1">
    <location>
        <begin position="24"/>
        <end position="46"/>
    </location>
</feature>
<name>A0ABX1J4X4_9PSEU</name>
<evidence type="ECO:0000256" key="1">
    <source>
        <dbReference type="SAM" id="MobiDB-lite"/>
    </source>
</evidence>
<accession>A0ABX1J4X4</accession>